<evidence type="ECO:0000256" key="3">
    <source>
        <dbReference type="ARBA" id="ARBA00023125"/>
    </source>
</evidence>
<feature type="domain" description="Probable transposase IS891/IS1136/IS1341" evidence="5">
    <location>
        <begin position="179"/>
        <end position="288"/>
    </location>
</feature>
<dbReference type="GO" id="GO:0003677">
    <property type="term" value="F:DNA binding"/>
    <property type="evidence" value="ECO:0007669"/>
    <property type="project" value="UniProtKB-KW"/>
</dbReference>
<dbReference type="GO" id="GO:0006310">
    <property type="term" value="P:DNA recombination"/>
    <property type="evidence" value="ECO:0007669"/>
    <property type="project" value="UniProtKB-KW"/>
</dbReference>
<evidence type="ECO:0000256" key="4">
    <source>
        <dbReference type="ARBA" id="ARBA00023172"/>
    </source>
</evidence>
<sequence length="440" mass="50478">MEKQLLLFLLEQANKLANCAIYALRQSVIWFGRSNFNLEMVKNELQIELKENVHYAVLHSQAGQSVMHKIAENFYAYQESLQAFYAGENPLRPKLPSYRKKGGMHEITYPEQALKKKYDENACPLLGFPLGWDIKKLYGEDMHQIDYIWMPYPTNIKNSQDIVEVTISPQNGDIYAIFVYKVSTSIKPELNKELALGIDHGVNNWLTCLPNTGEKGFIIDGKQLKSLNQFYHKQVANYKEGKSEGFWNSHLDRLTGKRNRQMHDATNKAARYIINYCLSKRIGNIVFGWNKGQSQNMEMGRQNNQSFAGIPTGKLKERLKQLCNFHGIIFHETEESYTSRSSFFDNDDLHVFGERPESWKASGKRITRGMYITGKKHSISADANGACNILKKIASKIEISLDNITINCCQFLDRVYLWKRSKSQKNVKVQQLAAKAIGAH</sequence>
<keyword evidence="3" id="KW-0238">DNA-binding</keyword>
<keyword evidence="7" id="KW-1185">Reference proteome</keyword>
<proteinExistence type="inferred from homology"/>
<comment type="caution">
    <text evidence="6">The sequence shown here is derived from an EMBL/GenBank/DDBJ whole genome shotgun (WGS) entry which is preliminary data.</text>
</comment>
<evidence type="ECO:0000256" key="2">
    <source>
        <dbReference type="ARBA" id="ARBA00022578"/>
    </source>
</evidence>
<evidence type="ECO:0000313" key="6">
    <source>
        <dbReference type="EMBL" id="KYC38911.1"/>
    </source>
</evidence>
<dbReference type="STRING" id="128403.WA1_33410"/>
<dbReference type="AlphaFoldDB" id="A0A139X2H6"/>
<keyword evidence="2" id="KW-0815">Transposition</keyword>
<organism evidence="6 7">
    <name type="scientific">Scytonema hofmannii PCC 7110</name>
    <dbReference type="NCBI Taxonomy" id="128403"/>
    <lineage>
        <taxon>Bacteria</taxon>
        <taxon>Bacillati</taxon>
        <taxon>Cyanobacteriota</taxon>
        <taxon>Cyanophyceae</taxon>
        <taxon>Nostocales</taxon>
        <taxon>Scytonemataceae</taxon>
        <taxon>Scytonema</taxon>
    </lineage>
</organism>
<protein>
    <recommendedName>
        <fullName evidence="5">Probable transposase IS891/IS1136/IS1341 domain-containing protein</fullName>
    </recommendedName>
</protein>
<dbReference type="Pfam" id="PF01385">
    <property type="entry name" value="OrfB_IS605"/>
    <property type="match status" value="1"/>
</dbReference>
<keyword evidence="4" id="KW-0233">DNA recombination</keyword>
<dbReference type="EMBL" id="ANNX02000036">
    <property type="protein sequence ID" value="KYC38911.1"/>
    <property type="molecule type" value="Genomic_DNA"/>
</dbReference>
<dbReference type="InterPro" id="IPR001959">
    <property type="entry name" value="Transposase"/>
</dbReference>
<accession>A0A139X2H6</accession>
<dbReference type="NCBIfam" id="TIGR01766">
    <property type="entry name" value="IS200/IS605 family accessory protein TnpB-like domain"/>
    <property type="match status" value="1"/>
</dbReference>
<dbReference type="InterPro" id="IPR010095">
    <property type="entry name" value="Cas12f1-like_TNB"/>
</dbReference>
<comment type="similarity">
    <text evidence="1">In the C-terminal section; belongs to the transposase 35 family.</text>
</comment>
<dbReference type="GO" id="GO:0032196">
    <property type="term" value="P:transposition"/>
    <property type="evidence" value="ECO:0007669"/>
    <property type="project" value="UniProtKB-KW"/>
</dbReference>
<name>A0A139X2H6_9CYAN</name>
<evidence type="ECO:0000256" key="1">
    <source>
        <dbReference type="ARBA" id="ARBA00008761"/>
    </source>
</evidence>
<reference evidence="6 7" key="1">
    <citation type="journal article" date="2013" name="Genome Biol. Evol.">
        <title>Genomes of Stigonematalean cyanobacteria (subsection V) and the evolution of oxygenic photosynthesis from prokaryotes to plastids.</title>
        <authorList>
            <person name="Dagan T."/>
            <person name="Roettger M."/>
            <person name="Stucken K."/>
            <person name="Landan G."/>
            <person name="Koch R."/>
            <person name="Major P."/>
            <person name="Gould S.B."/>
            <person name="Goremykin V.V."/>
            <person name="Rippka R."/>
            <person name="Tandeau de Marsac N."/>
            <person name="Gugger M."/>
            <person name="Lockhart P.J."/>
            <person name="Allen J.F."/>
            <person name="Brune I."/>
            <person name="Maus I."/>
            <person name="Puhler A."/>
            <person name="Martin W.F."/>
        </authorList>
    </citation>
    <scope>NUCLEOTIDE SEQUENCE [LARGE SCALE GENOMIC DNA]</scope>
    <source>
        <strain evidence="6 7">PCC 7110</strain>
    </source>
</reference>
<dbReference type="Proteomes" id="UP000076925">
    <property type="component" value="Unassembled WGS sequence"/>
</dbReference>
<evidence type="ECO:0000259" key="5">
    <source>
        <dbReference type="Pfam" id="PF01385"/>
    </source>
</evidence>
<dbReference type="NCBIfam" id="NF040570">
    <property type="entry name" value="guided_TnpB"/>
    <property type="match status" value="1"/>
</dbReference>
<evidence type="ECO:0000313" key="7">
    <source>
        <dbReference type="Proteomes" id="UP000076925"/>
    </source>
</evidence>
<gene>
    <name evidence="6" type="ORF">WA1_33410</name>
</gene>